<reference evidence="2 3" key="1">
    <citation type="submission" date="2018-04" db="EMBL/GenBank/DDBJ databases">
        <title>Polynucleobacter sp. UH21B genome.</title>
        <authorList>
            <person name="Hahn M.W."/>
        </authorList>
    </citation>
    <scope>NUCLEOTIDE SEQUENCE [LARGE SCALE GENOMIC DNA]</scope>
    <source>
        <strain evidence="2 3">MWH-UH21B</strain>
    </source>
</reference>
<gene>
    <name evidence="2" type="ORF">DCO17_06815</name>
</gene>
<dbReference type="CDD" id="cd13578">
    <property type="entry name" value="PBP2_Bug27"/>
    <property type="match status" value="1"/>
</dbReference>
<dbReference type="Proteomes" id="UP000503312">
    <property type="component" value="Chromosome"/>
</dbReference>
<dbReference type="InterPro" id="IPR005064">
    <property type="entry name" value="BUG"/>
</dbReference>
<dbReference type="PANTHER" id="PTHR42928:SF5">
    <property type="entry name" value="BLR1237 PROTEIN"/>
    <property type="match status" value="1"/>
</dbReference>
<evidence type="ECO:0000256" key="1">
    <source>
        <dbReference type="ARBA" id="ARBA00006987"/>
    </source>
</evidence>
<dbReference type="PANTHER" id="PTHR42928">
    <property type="entry name" value="TRICARBOXYLATE-BINDING PROTEIN"/>
    <property type="match status" value="1"/>
</dbReference>
<dbReference type="InterPro" id="IPR042100">
    <property type="entry name" value="Bug_dom1"/>
</dbReference>
<sequence length="336" mass="35104">METLLFYSYFSKKRLTFITLILVGVLGYFSVGAAVAAYPDKPIKVIVPFAPGGGTDLVARTLAVPMGEDLRQAIVIDNKPGGSTIIGTDALAKSPSDGYTLVVATLAHAVNPSLKTKLPYSQDKDFAPVILVGVSPNIVVVSENSPYKNFAEFLAAAKANPGKLSYASQGGGTSAHLAGELFNSMAGTKLTHVPYKGAGPALTDVIGGQVDVMFATASAVGSLVEAGKLRALAVTTPVRSTTPALSKLPTVSESGVPGYSAGSWYGYIAPAGTPSNVINRLNASIKKGVQTPAFKSRVESEGLIIKTGSPEDFAKFLKIEELRWRTVIKDANITPD</sequence>
<dbReference type="PIRSF" id="PIRSF017082">
    <property type="entry name" value="YflP"/>
    <property type="match status" value="1"/>
</dbReference>
<name>A0A6M9PRD1_9BURK</name>
<keyword evidence="3" id="KW-1185">Reference proteome</keyword>
<dbReference type="AlphaFoldDB" id="A0A6M9PRD1"/>
<evidence type="ECO:0000313" key="3">
    <source>
        <dbReference type="Proteomes" id="UP000503312"/>
    </source>
</evidence>
<comment type="similarity">
    <text evidence="1">Belongs to the UPF0065 (bug) family.</text>
</comment>
<dbReference type="SUPFAM" id="SSF53850">
    <property type="entry name" value="Periplasmic binding protein-like II"/>
    <property type="match status" value="1"/>
</dbReference>
<dbReference type="Pfam" id="PF03401">
    <property type="entry name" value="TctC"/>
    <property type="match status" value="1"/>
</dbReference>
<accession>A0A6M9PRD1</accession>
<protein>
    <submittedName>
        <fullName evidence="2">LacI family transcriptional regulator</fullName>
    </submittedName>
</protein>
<organism evidence="2 3">
    <name type="scientific">Polynucleobacter tropicus</name>
    <dbReference type="NCBI Taxonomy" id="1743174"/>
    <lineage>
        <taxon>Bacteria</taxon>
        <taxon>Pseudomonadati</taxon>
        <taxon>Pseudomonadota</taxon>
        <taxon>Betaproteobacteria</taxon>
        <taxon>Burkholderiales</taxon>
        <taxon>Burkholderiaceae</taxon>
        <taxon>Polynucleobacter</taxon>
    </lineage>
</organism>
<evidence type="ECO:0000313" key="2">
    <source>
        <dbReference type="EMBL" id="QKM64964.1"/>
    </source>
</evidence>
<proteinExistence type="inferred from homology"/>
<dbReference type="Gene3D" id="3.40.190.10">
    <property type="entry name" value="Periplasmic binding protein-like II"/>
    <property type="match status" value="1"/>
</dbReference>
<dbReference type="KEGG" id="ptrp:DCO17_06815"/>
<dbReference type="Gene3D" id="3.40.190.150">
    <property type="entry name" value="Bordetella uptake gene, domain 1"/>
    <property type="match status" value="1"/>
</dbReference>
<dbReference type="EMBL" id="CP028942">
    <property type="protein sequence ID" value="QKM64964.1"/>
    <property type="molecule type" value="Genomic_DNA"/>
</dbReference>